<dbReference type="AlphaFoldDB" id="A0A160KQ59"/>
<dbReference type="InterPro" id="IPR023214">
    <property type="entry name" value="HAD_sf"/>
</dbReference>
<evidence type="ECO:0000313" key="5">
    <source>
        <dbReference type="Proteomes" id="UP000077071"/>
    </source>
</evidence>
<dbReference type="Gene3D" id="3.40.50.300">
    <property type="entry name" value="P-loop containing nucleotide triphosphate hydrolases"/>
    <property type="match status" value="1"/>
</dbReference>
<keyword evidence="2" id="KW-0460">Magnesium</keyword>
<dbReference type="STRING" id="33888.A6122_0502"/>
<feature type="domain" description="Phosphoribulokinase/uridine kinase" evidence="3">
    <location>
        <begin position="26"/>
        <end position="177"/>
    </location>
</feature>
<dbReference type="OrthoDB" id="572586at2"/>
<name>A0A160KQ59_9MICO</name>
<dbReference type="SFLD" id="SFLDG01129">
    <property type="entry name" value="C1.5:_HAD__Beta-PGM__Phosphata"/>
    <property type="match status" value="1"/>
</dbReference>
<dbReference type="Proteomes" id="UP000077071">
    <property type="component" value="Chromosome"/>
</dbReference>
<protein>
    <recommendedName>
        <fullName evidence="3">Phosphoribulokinase/uridine kinase domain-containing protein</fullName>
    </recommendedName>
</protein>
<dbReference type="PATRIC" id="fig|33888.3.peg.567"/>
<dbReference type="KEGG" id="rtn:A6122_0502"/>
<keyword evidence="1" id="KW-0378">Hydrolase</keyword>
<evidence type="ECO:0000256" key="2">
    <source>
        <dbReference type="ARBA" id="ARBA00022842"/>
    </source>
</evidence>
<accession>A0A160KQ59</accession>
<dbReference type="Gene3D" id="3.40.50.1000">
    <property type="entry name" value="HAD superfamily/HAD-like"/>
    <property type="match status" value="1"/>
</dbReference>
<reference evidence="4 5" key="1">
    <citation type="submission" date="2016-05" db="EMBL/GenBank/DDBJ databases">
        <title>Complete genome sequence of Rathayibacter tritici NCPPB 1953.</title>
        <authorList>
            <person name="Park J."/>
            <person name="Lee H.-H."/>
            <person name="Lee S.-W."/>
            <person name="Seo Y.-S."/>
        </authorList>
    </citation>
    <scope>NUCLEOTIDE SEQUENCE [LARGE SCALE GENOMIC DNA]</scope>
    <source>
        <strain evidence="4 5">NCPPB 1953</strain>
    </source>
</reference>
<proteinExistence type="predicted"/>
<dbReference type="SUPFAM" id="SSF56784">
    <property type="entry name" value="HAD-like"/>
    <property type="match status" value="1"/>
</dbReference>
<keyword evidence="5" id="KW-1185">Reference proteome</keyword>
<dbReference type="InterPro" id="IPR006083">
    <property type="entry name" value="PRK/URK"/>
</dbReference>
<dbReference type="SFLD" id="SFLDS00003">
    <property type="entry name" value="Haloacid_Dehalogenase"/>
    <property type="match status" value="1"/>
</dbReference>
<dbReference type="InterPro" id="IPR036412">
    <property type="entry name" value="HAD-like_sf"/>
</dbReference>
<dbReference type="SUPFAM" id="SSF52540">
    <property type="entry name" value="P-loop containing nucleoside triphosphate hydrolases"/>
    <property type="match status" value="1"/>
</dbReference>
<dbReference type="GO" id="GO:0005524">
    <property type="term" value="F:ATP binding"/>
    <property type="evidence" value="ECO:0007669"/>
    <property type="project" value="InterPro"/>
</dbReference>
<dbReference type="EMBL" id="CP015515">
    <property type="protein sequence ID" value="AND15660.1"/>
    <property type="molecule type" value="Genomic_DNA"/>
</dbReference>
<sequence length="458" mass="51026">MSTSIPAFDAVLAGVFERRTHVAPIVVGITGPDTSGKSQMASRMQAVLAQSGVAATIVHVDDFHNPKKIRYDERLTESEAYLEKSIDMERLIDGLLRPLRDTGTLNAQLQHLDLDSDTFSIKKNYVVAAGGVMIVEGIFLLREDVREFIDYMVFLHVEPQEMLDRAYRRDVPHQGLSVLRKYHEKYIPGQRFFLQQNRPQDHADVIIDNSRWHSPTVIPVARTVQSLLEEVDAQWILFDLWETLVPLPQATKAQAFYAFCEHLDEDPRLLRTAWDATRQARETRPLEQYLDELSQNLDKKWSSTAVRDALAARRAIHGAEFYAAQPRITRELGKISGSGRLLGLVSNCSSDVRSLLADSGISDSFAAITLSSEAGRMKPAPSIFEQAAALLNATPSETIFVGDGSDFELVGALTAGLHPVRLAVHDRIMWPGTTVDTLSILADACAANPRRNEKLREG</sequence>
<dbReference type="GO" id="GO:0016787">
    <property type="term" value="F:hydrolase activity"/>
    <property type="evidence" value="ECO:0007669"/>
    <property type="project" value="UniProtKB-KW"/>
</dbReference>
<dbReference type="InterPro" id="IPR027417">
    <property type="entry name" value="P-loop_NTPase"/>
</dbReference>
<dbReference type="Pfam" id="PF00702">
    <property type="entry name" value="Hydrolase"/>
    <property type="match status" value="1"/>
</dbReference>
<gene>
    <name evidence="4" type="ORF">A6122_0502</name>
</gene>
<dbReference type="InterPro" id="IPR051400">
    <property type="entry name" value="HAD-like_hydrolase"/>
</dbReference>
<dbReference type="RefSeq" id="WP_084415763.1">
    <property type="nucleotide sequence ID" value="NZ_CP015515.1"/>
</dbReference>
<evidence type="ECO:0000259" key="3">
    <source>
        <dbReference type="Pfam" id="PF00485"/>
    </source>
</evidence>
<dbReference type="GO" id="GO:0016301">
    <property type="term" value="F:kinase activity"/>
    <property type="evidence" value="ECO:0007669"/>
    <property type="project" value="InterPro"/>
</dbReference>
<evidence type="ECO:0000256" key="1">
    <source>
        <dbReference type="ARBA" id="ARBA00022801"/>
    </source>
</evidence>
<organism evidence="4 5">
    <name type="scientific">Rathayibacter tritici</name>
    <dbReference type="NCBI Taxonomy" id="33888"/>
    <lineage>
        <taxon>Bacteria</taxon>
        <taxon>Bacillati</taxon>
        <taxon>Actinomycetota</taxon>
        <taxon>Actinomycetes</taxon>
        <taxon>Micrococcales</taxon>
        <taxon>Microbacteriaceae</taxon>
        <taxon>Rathayibacter</taxon>
    </lineage>
</organism>
<dbReference type="PANTHER" id="PTHR46470">
    <property type="entry name" value="N-ACYLNEURAMINATE-9-PHOSPHATASE"/>
    <property type="match status" value="1"/>
</dbReference>
<dbReference type="Pfam" id="PF00485">
    <property type="entry name" value="PRK"/>
    <property type="match status" value="1"/>
</dbReference>
<evidence type="ECO:0000313" key="4">
    <source>
        <dbReference type="EMBL" id="AND15660.1"/>
    </source>
</evidence>